<dbReference type="EMBL" id="MRCE01000020">
    <property type="protein sequence ID" value="OKH35714.1"/>
    <property type="molecule type" value="Genomic_DNA"/>
</dbReference>
<comment type="caution">
    <text evidence="2">The sequence shown here is derived from an EMBL/GenBank/DDBJ whole genome shotgun (WGS) entry which is preliminary data.</text>
</comment>
<dbReference type="AlphaFoldDB" id="A0A1U7IFJ6"/>
<feature type="transmembrane region" description="Helical" evidence="1">
    <location>
        <begin position="24"/>
        <end position="42"/>
    </location>
</feature>
<evidence type="ECO:0000313" key="2">
    <source>
        <dbReference type="EMBL" id="OKH35714.1"/>
    </source>
</evidence>
<proteinExistence type="predicted"/>
<protein>
    <submittedName>
        <fullName evidence="2">Uncharacterized protein</fullName>
    </submittedName>
</protein>
<keyword evidence="1" id="KW-1133">Transmembrane helix</keyword>
<feature type="transmembrane region" description="Helical" evidence="1">
    <location>
        <begin position="68"/>
        <end position="86"/>
    </location>
</feature>
<dbReference type="STRING" id="454136.NIES2119_19650"/>
<keyword evidence="1" id="KW-0472">Membrane</keyword>
<dbReference type="Proteomes" id="UP000185860">
    <property type="component" value="Unassembled WGS sequence"/>
</dbReference>
<evidence type="ECO:0000313" key="3">
    <source>
        <dbReference type="Proteomes" id="UP000185860"/>
    </source>
</evidence>
<keyword evidence="1" id="KW-0812">Transmembrane</keyword>
<gene>
    <name evidence="2" type="ORF">NIES2119_19650</name>
</gene>
<name>A0A1U7IFJ6_9CYAN</name>
<evidence type="ECO:0000256" key="1">
    <source>
        <dbReference type="SAM" id="Phobius"/>
    </source>
</evidence>
<dbReference type="RefSeq" id="WP_073595201.1">
    <property type="nucleotide sequence ID" value="NZ_MRCE01000020.1"/>
</dbReference>
<sequence length="87" mass="9622">MTNNKNVPPPRTEKRGKLQLAQELLGWLLTALFAVVGGFQTLSGQWQDGVVLLAISAITYPLNPLPEWIRFLLSIPAGLYLFSVTLD</sequence>
<organism evidence="2 3">
    <name type="scientific">[Phormidium ambiguum] IAM M-71</name>
    <dbReference type="NCBI Taxonomy" id="454136"/>
    <lineage>
        <taxon>Bacteria</taxon>
        <taxon>Bacillati</taxon>
        <taxon>Cyanobacteriota</taxon>
        <taxon>Cyanophyceae</taxon>
        <taxon>Oscillatoriophycideae</taxon>
        <taxon>Aerosakkonematales</taxon>
        <taxon>Aerosakkonemataceae</taxon>
        <taxon>Floridanema</taxon>
    </lineage>
</organism>
<reference evidence="2 3" key="1">
    <citation type="submission" date="2016-11" db="EMBL/GenBank/DDBJ databases">
        <title>Draft Genome Sequences of Nine Cyanobacterial Strains from Diverse Habitats.</title>
        <authorList>
            <person name="Zhu T."/>
            <person name="Hou S."/>
            <person name="Lu X."/>
            <person name="Hess W.R."/>
        </authorList>
    </citation>
    <scope>NUCLEOTIDE SEQUENCE [LARGE SCALE GENOMIC DNA]</scope>
    <source>
        <strain evidence="2 3">IAM M-71</strain>
    </source>
</reference>
<accession>A0A1U7IFJ6</accession>